<dbReference type="Gene3D" id="1.10.287.110">
    <property type="entry name" value="DnaJ domain"/>
    <property type="match status" value="1"/>
</dbReference>
<keyword evidence="11" id="KW-1185">Reference proteome</keyword>
<accession>A0A833W9S8</accession>
<dbReference type="EMBL" id="WNWW01000398">
    <property type="protein sequence ID" value="KAF3425368.1"/>
    <property type="molecule type" value="Genomic_DNA"/>
</dbReference>
<dbReference type="InterPro" id="IPR036869">
    <property type="entry name" value="J_dom_sf"/>
</dbReference>
<sequence length="310" mass="35618">MDSWMDSDLYELIGVERTASTQEIKKGYRKKALSCHPDKNPNNPKATELFHKLSRALEILTDTSARAAYDKVVNAKYQAKLRAKEFDSKRKKLKEDLEARENAYKEFIHLVSITSAVLSLQAEIERLQKEGSRQLQEEIALMKKRFEKQSNAFCSESEINSDCYRLKVKWKSCKSQTSNDEYDYHTLHQIFSKVELITKTYGKIIALVISTSKKGRAVIEYQKRNDAEMALSCEVGLVQNPLKLQQLWKEEKKSNICTTGTVCNDITCTKHMVNQTTLDIEQFEHSVLSNLKKAEERKRSSGKTNVTEST</sequence>
<dbReference type="FunFam" id="1.10.287.110:FF:000059">
    <property type="entry name" value="dnaJ homolog subfamily C member 17"/>
    <property type="match status" value="1"/>
</dbReference>
<reference evidence="10" key="1">
    <citation type="submission" date="2019-11" db="EMBL/GenBank/DDBJ databases">
        <title>The nuclear and mitochondrial genomes of Frieseomelitta varia - a highly eusocial stingless bee (Meliponini) with a permanently sterile worker caste.</title>
        <authorList>
            <person name="Freitas F.C.P."/>
            <person name="Lourenco A.P."/>
            <person name="Nunes F.M.F."/>
            <person name="Paschoal A.R."/>
            <person name="Abreu F.C.P."/>
            <person name="Barbin F.O."/>
            <person name="Bataglia L."/>
            <person name="Cardoso-Junior C.A.M."/>
            <person name="Cervoni M.S."/>
            <person name="Silva S.R."/>
            <person name="Dalarmi F."/>
            <person name="Del Lama M.A."/>
            <person name="Depintor T.S."/>
            <person name="Ferreira K.M."/>
            <person name="Goria P.S."/>
            <person name="Jaskot M.C."/>
            <person name="Lago D.C."/>
            <person name="Luna-Lucena D."/>
            <person name="Moda L.M."/>
            <person name="Nascimento L."/>
            <person name="Pedrino M."/>
            <person name="Rabico F.O."/>
            <person name="Sanches F.C."/>
            <person name="Santos D.E."/>
            <person name="Santos C.G."/>
            <person name="Vieira J."/>
            <person name="Lopes T.F."/>
            <person name="Barchuk A.R."/>
            <person name="Hartfelder K."/>
            <person name="Simoes Z.L.P."/>
            <person name="Bitondi M.M.G."/>
            <person name="Pinheiro D.G."/>
        </authorList>
    </citation>
    <scope>NUCLEOTIDE SEQUENCE</scope>
    <source>
        <strain evidence="10">USP_RPSP 00005682</strain>
        <tissue evidence="10">Whole individual</tissue>
    </source>
</reference>
<dbReference type="Pfam" id="PF00226">
    <property type="entry name" value="DnaJ"/>
    <property type="match status" value="1"/>
</dbReference>
<evidence type="ECO:0000259" key="9">
    <source>
        <dbReference type="PROSITE" id="PS50076"/>
    </source>
</evidence>
<evidence type="ECO:0000313" key="11">
    <source>
        <dbReference type="Proteomes" id="UP000655588"/>
    </source>
</evidence>
<keyword evidence="3" id="KW-0963">Cytoplasm</keyword>
<name>A0A833W9S8_9HYME</name>
<dbReference type="GO" id="GO:0000390">
    <property type="term" value="P:spliceosomal complex disassembly"/>
    <property type="evidence" value="ECO:0007669"/>
    <property type="project" value="TreeGrafter"/>
</dbReference>
<dbReference type="Gene3D" id="3.30.70.330">
    <property type="match status" value="1"/>
</dbReference>
<evidence type="ECO:0000313" key="10">
    <source>
        <dbReference type="EMBL" id="KAF3425368.1"/>
    </source>
</evidence>
<feature type="coiled-coil region" evidence="8">
    <location>
        <begin position="83"/>
        <end position="152"/>
    </location>
</feature>
<evidence type="ECO:0000256" key="7">
    <source>
        <dbReference type="ARBA" id="ARBA00074360"/>
    </source>
</evidence>
<evidence type="ECO:0000256" key="4">
    <source>
        <dbReference type="ARBA" id="ARBA00023186"/>
    </source>
</evidence>
<evidence type="ECO:0000256" key="2">
    <source>
        <dbReference type="ARBA" id="ARBA00004496"/>
    </source>
</evidence>
<dbReference type="CDD" id="cd12429">
    <property type="entry name" value="RRM_DNAJC17"/>
    <property type="match status" value="1"/>
</dbReference>
<dbReference type="Proteomes" id="UP000655588">
    <property type="component" value="Unassembled WGS sequence"/>
</dbReference>
<dbReference type="PRINTS" id="PR00625">
    <property type="entry name" value="JDOMAIN"/>
</dbReference>
<dbReference type="InterPro" id="IPR052094">
    <property type="entry name" value="Pre-mRNA-splicing_ERAD"/>
</dbReference>
<comment type="subcellular location">
    <subcellularLocation>
        <location evidence="2">Cytoplasm</location>
    </subcellularLocation>
    <subcellularLocation>
        <location evidence="1">Nucleus</location>
    </subcellularLocation>
</comment>
<dbReference type="InterPro" id="IPR012677">
    <property type="entry name" value="Nucleotide-bd_a/b_plait_sf"/>
</dbReference>
<keyword evidence="8" id="KW-0175">Coiled coil</keyword>
<dbReference type="SUPFAM" id="SSF46565">
    <property type="entry name" value="Chaperone J-domain"/>
    <property type="match status" value="1"/>
</dbReference>
<dbReference type="PANTHER" id="PTHR44313">
    <property type="entry name" value="DNAJ HOMOLOG SUBFAMILY C MEMBER 17"/>
    <property type="match status" value="1"/>
</dbReference>
<dbReference type="PROSITE" id="PS50076">
    <property type="entry name" value="DNAJ_2"/>
    <property type="match status" value="1"/>
</dbReference>
<organism evidence="10 11">
    <name type="scientific">Frieseomelitta varia</name>
    <dbReference type="NCBI Taxonomy" id="561572"/>
    <lineage>
        <taxon>Eukaryota</taxon>
        <taxon>Metazoa</taxon>
        <taxon>Ecdysozoa</taxon>
        <taxon>Arthropoda</taxon>
        <taxon>Hexapoda</taxon>
        <taxon>Insecta</taxon>
        <taxon>Pterygota</taxon>
        <taxon>Neoptera</taxon>
        <taxon>Endopterygota</taxon>
        <taxon>Hymenoptera</taxon>
        <taxon>Apocrita</taxon>
        <taxon>Aculeata</taxon>
        <taxon>Apoidea</taxon>
        <taxon>Anthophila</taxon>
        <taxon>Apidae</taxon>
        <taxon>Frieseomelitta</taxon>
    </lineage>
</organism>
<keyword evidence="4" id="KW-0143">Chaperone</keyword>
<dbReference type="InterPro" id="IPR001623">
    <property type="entry name" value="DnaJ_domain"/>
</dbReference>
<evidence type="ECO:0000256" key="5">
    <source>
        <dbReference type="ARBA" id="ARBA00023242"/>
    </source>
</evidence>
<dbReference type="CDD" id="cd06257">
    <property type="entry name" value="DnaJ"/>
    <property type="match status" value="1"/>
</dbReference>
<feature type="domain" description="J" evidence="9">
    <location>
        <begin position="8"/>
        <end position="73"/>
    </location>
</feature>
<comment type="function">
    <text evidence="6">May negatively affect PAX8-induced thyroglobulin/TG transcription.</text>
</comment>
<comment type="caution">
    <text evidence="10">The sequence shown here is derived from an EMBL/GenBank/DDBJ whole genome shotgun (WGS) entry which is preliminary data.</text>
</comment>
<dbReference type="AlphaFoldDB" id="A0A833W9S8"/>
<dbReference type="InterPro" id="IPR034254">
    <property type="entry name" value="DNAJC17_RRM"/>
</dbReference>
<dbReference type="SMART" id="SM00271">
    <property type="entry name" value="DnaJ"/>
    <property type="match status" value="1"/>
</dbReference>
<evidence type="ECO:0000256" key="8">
    <source>
        <dbReference type="SAM" id="Coils"/>
    </source>
</evidence>
<dbReference type="GO" id="GO:0005737">
    <property type="term" value="C:cytoplasm"/>
    <property type="evidence" value="ECO:0007669"/>
    <property type="project" value="UniProtKB-SubCell"/>
</dbReference>
<protein>
    <recommendedName>
        <fullName evidence="7">DnaJ homolog subfamily C member 17</fullName>
    </recommendedName>
</protein>
<evidence type="ECO:0000256" key="3">
    <source>
        <dbReference type="ARBA" id="ARBA00022490"/>
    </source>
</evidence>
<dbReference type="GO" id="GO:0005681">
    <property type="term" value="C:spliceosomal complex"/>
    <property type="evidence" value="ECO:0007669"/>
    <property type="project" value="TreeGrafter"/>
</dbReference>
<dbReference type="PANTHER" id="PTHR44313:SF1">
    <property type="entry name" value="DNAJ HOMOLOG SUBFAMILY C MEMBER 17"/>
    <property type="match status" value="1"/>
</dbReference>
<proteinExistence type="predicted"/>
<evidence type="ECO:0000256" key="6">
    <source>
        <dbReference type="ARBA" id="ARBA00053783"/>
    </source>
</evidence>
<evidence type="ECO:0000256" key="1">
    <source>
        <dbReference type="ARBA" id="ARBA00004123"/>
    </source>
</evidence>
<keyword evidence="5" id="KW-0539">Nucleus</keyword>
<gene>
    <name evidence="10" type="ORF">E2986_07772</name>
</gene>